<keyword evidence="2" id="KW-1003">Cell membrane</keyword>
<organism evidence="9 10">
    <name type="scientific">Pseudobacter ginsenosidimutans</name>
    <dbReference type="NCBI Taxonomy" id="661488"/>
    <lineage>
        <taxon>Bacteria</taxon>
        <taxon>Pseudomonadati</taxon>
        <taxon>Bacteroidota</taxon>
        <taxon>Chitinophagia</taxon>
        <taxon>Chitinophagales</taxon>
        <taxon>Chitinophagaceae</taxon>
        <taxon>Pseudobacter</taxon>
    </lineage>
</organism>
<evidence type="ECO:0000259" key="8">
    <source>
        <dbReference type="Pfam" id="PF12704"/>
    </source>
</evidence>
<dbReference type="PANTHER" id="PTHR30572:SF18">
    <property type="entry name" value="ABC-TYPE MACROLIDE FAMILY EXPORT SYSTEM PERMEASE COMPONENT 2"/>
    <property type="match status" value="1"/>
</dbReference>
<feature type="domain" description="ABC3 transporter permease C-terminal" evidence="7">
    <location>
        <begin position="683"/>
        <end position="792"/>
    </location>
</feature>
<evidence type="ECO:0000259" key="7">
    <source>
        <dbReference type="Pfam" id="PF02687"/>
    </source>
</evidence>
<comment type="subcellular location">
    <subcellularLocation>
        <location evidence="1">Cell membrane</location>
        <topology evidence="1">Multi-pass membrane protein</topology>
    </subcellularLocation>
</comment>
<evidence type="ECO:0000256" key="3">
    <source>
        <dbReference type="ARBA" id="ARBA00022692"/>
    </source>
</evidence>
<keyword evidence="10" id="KW-1185">Reference proteome</keyword>
<dbReference type="InterPro" id="IPR025857">
    <property type="entry name" value="MacB_PCD"/>
</dbReference>
<dbReference type="Proteomes" id="UP000293874">
    <property type="component" value="Unassembled WGS sequence"/>
</dbReference>
<feature type="domain" description="MacB-like periplasmic core" evidence="8">
    <location>
        <begin position="20"/>
        <end position="243"/>
    </location>
</feature>
<dbReference type="AlphaFoldDB" id="A0A4Q7MUQ4"/>
<keyword evidence="5 6" id="KW-0472">Membrane</keyword>
<dbReference type="GO" id="GO:0005886">
    <property type="term" value="C:plasma membrane"/>
    <property type="evidence" value="ECO:0007669"/>
    <property type="project" value="UniProtKB-SubCell"/>
</dbReference>
<protein>
    <submittedName>
        <fullName evidence="9">Putative ABC transport system permease protein</fullName>
    </submittedName>
</protein>
<feature type="transmembrane region" description="Helical" evidence="6">
    <location>
        <begin position="427"/>
        <end position="451"/>
    </location>
</feature>
<reference evidence="9 10" key="1">
    <citation type="submission" date="2019-02" db="EMBL/GenBank/DDBJ databases">
        <title>Genomic Encyclopedia of Type Strains, Phase IV (KMG-IV): sequencing the most valuable type-strain genomes for metagenomic binning, comparative biology and taxonomic classification.</title>
        <authorList>
            <person name="Goeker M."/>
        </authorList>
    </citation>
    <scope>NUCLEOTIDE SEQUENCE [LARGE SCALE GENOMIC DNA]</scope>
    <source>
        <strain evidence="9 10">DSM 18116</strain>
    </source>
</reference>
<feature type="domain" description="ABC3 transporter permease C-terminal" evidence="7">
    <location>
        <begin position="295"/>
        <end position="408"/>
    </location>
</feature>
<evidence type="ECO:0000256" key="4">
    <source>
        <dbReference type="ARBA" id="ARBA00022989"/>
    </source>
</evidence>
<dbReference type="PANTHER" id="PTHR30572">
    <property type="entry name" value="MEMBRANE COMPONENT OF TRANSPORTER-RELATED"/>
    <property type="match status" value="1"/>
</dbReference>
<accession>A0A4Q7MUQ4</accession>
<feature type="domain" description="MacB-like periplasmic core" evidence="8">
    <location>
        <begin position="439"/>
        <end position="625"/>
    </location>
</feature>
<keyword evidence="4 6" id="KW-1133">Transmembrane helix</keyword>
<feature type="transmembrane region" description="Helical" evidence="6">
    <location>
        <begin position="21"/>
        <end position="41"/>
    </location>
</feature>
<feature type="transmembrane region" description="Helical" evidence="6">
    <location>
        <begin position="679"/>
        <end position="704"/>
    </location>
</feature>
<proteinExistence type="predicted"/>
<dbReference type="Pfam" id="PF12704">
    <property type="entry name" value="MacB_PCD"/>
    <property type="match status" value="2"/>
</dbReference>
<feature type="transmembrane region" description="Helical" evidence="6">
    <location>
        <begin position="716"/>
        <end position="744"/>
    </location>
</feature>
<dbReference type="OrthoDB" id="830694at2"/>
<gene>
    <name evidence="9" type="ORF">EV199_4554</name>
</gene>
<dbReference type="Pfam" id="PF02687">
    <property type="entry name" value="FtsX"/>
    <property type="match status" value="2"/>
</dbReference>
<dbReference type="EMBL" id="SGXA01000002">
    <property type="protein sequence ID" value="RZS72632.1"/>
    <property type="molecule type" value="Genomic_DNA"/>
</dbReference>
<name>A0A4Q7MUQ4_9BACT</name>
<sequence length="803" mass="88421">MIKSFLRISWRNTWKNRSFTLISLSSLILGITLFFLISLWARDELSFDAGFANGPAVCRVETQLITPDGGSETTSTAGWPVGKHLRADYPDIASLTYLRNWRPIIKHQQAFYYEKALLADEHFFSVFGYPLQEGSAATALKDPFSLVISAALKEKYFGSVDALGKVLVLDDSVQYRITGVFGELPENSHLKFDMIGSFASFCSMYPLDCEQEFASGWFDLNVYNYVKLQNSNSVLATQAKISNLVLEAGKEAVAFTGFKSTLSLRPVQDIYLYSDASTAGGPVGSIKMVKLFGGIGLFILLIACLNFINLSTAKSVERAKEIGVQKVLGSSRGKLILQFLTEAAFLCLFAAGISLLLTLLLLQPFNQFTGKSFTWLDIISLSNLSSLFFTILILIPLAGFYPALVLSGFKPISVLKGNFGRSNSGALLRKALVITQFIISAGLIMATIIMWRQMQFMQSRELGFDKGNTILVSVNKVPWMLRHERTEVYKTALLGISGVKHVSACNAVPGRTGWNGQFAYPEGRSKEDALSVEFIPVDADYVKTIGLQLSAGRDFLKGSKADEEESFIINEAAAAYFGWGNAANALGKKLSTSGKDGRVVGVLKDYHQHGLQESIRAVVLSPMANVNLFAVRYEGIAAGRMIENAKAAWDKVYSGYPMEYFFLDEDFQQQYKKEEKQQAFMAMAAVLAIVIGSMGLLGLVIYTAQRRVKEIGIRKVLGASVAGIVALLSFDLLKLVAWAVLLTVPLTWWLMHTWLQQFAYRVAISWWIFVVAGVVALLVALLTISIQAVRAALANPVNSLKSE</sequence>
<comment type="caution">
    <text evidence="9">The sequence shown here is derived from an EMBL/GenBank/DDBJ whole genome shotgun (WGS) entry which is preliminary data.</text>
</comment>
<dbReference type="InterPro" id="IPR003838">
    <property type="entry name" value="ABC3_permease_C"/>
</dbReference>
<dbReference type="GO" id="GO:0022857">
    <property type="term" value="F:transmembrane transporter activity"/>
    <property type="evidence" value="ECO:0007669"/>
    <property type="project" value="TreeGrafter"/>
</dbReference>
<dbReference type="RefSeq" id="WP_130543027.1">
    <property type="nucleotide sequence ID" value="NZ_CP042431.1"/>
</dbReference>
<feature type="transmembrane region" description="Helical" evidence="6">
    <location>
        <begin position="291"/>
        <end position="310"/>
    </location>
</feature>
<keyword evidence="3 6" id="KW-0812">Transmembrane</keyword>
<evidence type="ECO:0000256" key="2">
    <source>
        <dbReference type="ARBA" id="ARBA00022475"/>
    </source>
</evidence>
<evidence type="ECO:0000256" key="5">
    <source>
        <dbReference type="ARBA" id="ARBA00023136"/>
    </source>
</evidence>
<feature type="transmembrane region" description="Helical" evidence="6">
    <location>
        <begin position="335"/>
        <end position="362"/>
    </location>
</feature>
<evidence type="ECO:0000256" key="6">
    <source>
        <dbReference type="SAM" id="Phobius"/>
    </source>
</evidence>
<evidence type="ECO:0000313" key="9">
    <source>
        <dbReference type="EMBL" id="RZS72632.1"/>
    </source>
</evidence>
<evidence type="ECO:0000256" key="1">
    <source>
        <dbReference type="ARBA" id="ARBA00004651"/>
    </source>
</evidence>
<feature type="transmembrane region" description="Helical" evidence="6">
    <location>
        <begin position="764"/>
        <end position="784"/>
    </location>
</feature>
<evidence type="ECO:0000313" key="10">
    <source>
        <dbReference type="Proteomes" id="UP000293874"/>
    </source>
</evidence>
<feature type="transmembrane region" description="Helical" evidence="6">
    <location>
        <begin position="382"/>
        <end position="406"/>
    </location>
</feature>
<dbReference type="InterPro" id="IPR050250">
    <property type="entry name" value="Macrolide_Exporter_MacB"/>
</dbReference>